<sequence length="199" mass="23522">MPEKPKRQIPETESVETDIPPLDEENLAPESEADTTILSKMRSQMKGWETKTRAKNIKLQQEKMQEEVHRQSEIEKVRQEILEEMKQEEKGRKTKREPVSMEEINAESARWRETVNRLEREGKITQESREKKYDPEFEIVKKELEAYEKETENKPLISPSDDIDQASAQWRAAVDRLEKEGRMKPQLQEKSKKNKSNKT</sequence>
<dbReference type="EMBL" id="MHKB01000014">
    <property type="protein sequence ID" value="OGY78545.1"/>
    <property type="molecule type" value="Genomic_DNA"/>
</dbReference>
<dbReference type="STRING" id="1798540.A3B74_04245"/>
<feature type="compositionally biased region" description="Acidic residues" evidence="1">
    <location>
        <begin position="13"/>
        <end position="33"/>
    </location>
</feature>
<evidence type="ECO:0000256" key="1">
    <source>
        <dbReference type="SAM" id="MobiDB-lite"/>
    </source>
</evidence>
<accession>A0A1G2APH1</accession>
<gene>
    <name evidence="2" type="ORF">A3B74_04245</name>
</gene>
<feature type="region of interest" description="Disordered" evidence="1">
    <location>
        <begin position="86"/>
        <end position="109"/>
    </location>
</feature>
<evidence type="ECO:0000313" key="3">
    <source>
        <dbReference type="Proteomes" id="UP000177165"/>
    </source>
</evidence>
<dbReference type="AlphaFoldDB" id="A0A1G2APH1"/>
<feature type="region of interest" description="Disordered" evidence="1">
    <location>
        <begin position="148"/>
        <end position="199"/>
    </location>
</feature>
<feature type="compositionally biased region" description="Basic and acidic residues" evidence="1">
    <location>
        <begin position="86"/>
        <end position="99"/>
    </location>
</feature>
<comment type="caution">
    <text evidence="2">The sequence shown here is derived from an EMBL/GenBank/DDBJ whole genome shotgun (WGS) entry which is preliminary data.</text>
</comment>
<evidence type="ECO:0000313" key="2">
    <source>
        <dbReference type="EMBL" id="OGY78545.1"/>
    </source>
</evidence>
<proteinExistence type="predicted"/>
<name>A0A1G2APH1_9BACT</name>
<organism evidence="2 3">
    <name type="scientific">Candidatus Kerfeldbacteria bacterium RIFCSPHIGHO2_02_FULL_42_14</name>
    <dbReference type="NCBI Taxonomy" id="1798540"/>
    <lineage>
        <taxon>Bacteria</taxon>
        <taxon>Candidatus Kerfeldiibacteriota</taxon>
    </lineage>
</organism>
<feature type="compositionally biased region" description="Basic and acidic residues" evidence="1">
    <location>
        <begin position="173"/>
        <end position="191"/>
    </location>
</feature>
<dbReference type="Proteomes" id="UP000177165">
    <property type="component" value="Unassembled WGS sequence"/>
</dbReference>
<reference evidence="2 3" key="1">
    <citation type="journal article" date="2016" name="Nat. Commun.">
        <title>Thousands of microbial genomes shed light on interconnected biogeochemical processes in an aquifer system.</title>
        <authorList>
            <person name="Anantharaman K."/>
            <person name="Brown C.T."/>
            <person name="Hug L.A."/>
            <person name="Sharon I."/>
            <person name="Castelle C.J."/>
            <person name="Probst A.J."/>
            <person name="Thomas B.C."/>
            <person name="Singh A."/>
            <person name="Wilkins M.J."/>
            <person name="Karaoz U."/>
            <person name="Brodie E.L."/>
            <person name="Williams K.H."/>
            <person name="Hubbard S.S."/>
            <person name="Banfield J.F."/>
        </authorList>
    </citation>
    <scope>NUCLEOTIDE SEQUENCE [LARGE SCALE GENOMIC DNA]</scope>
</reference>
<feature type="region of interest" description="Disordered" evidence="1">
    <location>
        <begin position="1"/>
        <end position="36"/>
    </location>
</feature>
<feature type="compositionally biased region" description="Basic and acidic residues" evidence="1">
    <location>
        <begin position="1"/>
        <end position="10"/>
    </location>
</feature>
<protein>
    <submittedName>
        <fullName evidence="2">Uncharacterized protein</fullName>
    </submittedName>
</protein>